<gene>
    <name evidence="2" type="ORF">K7B09_12770</name>
</gene>
<dbReference type="RefSeq" id="WP_190282510.1">
    <property type="nucleotide sequence ID" value="NZ_JAIQDJ010000023.1"/>
</dbReference>
<evidence type="ECO:0000313" key="2">
    <source>
        <dbReference type="EMBL" id="MBZ4187194.1"/>
    </source>
</evidence>
<accession>A0ABS7TH41</accession>
<evidence type="ECO:0000313" key="3">
    <source>
        <dbReference type="Proteomes" id="UP001430290"/>
    </source>
</evidence>
<organism evidence="2 3">
    <name type="scientific">Thermomonas beijingensis</name>
    <dbReference type="NCBI Taxonomy" id="2872701"/>
    <lineage>
        <taxon>Bacteria</taxon>
        <taxon>Pseudomonadati</taxon>
        <taxon>Pseudomonadota</taxon>
        <taxon>Gammaproteobacteria</taxon>
        <taxon>Lysobacterales</taxon>
        <taxon>Lysobacteraceae</taxon>
        <taxon>Thermomonas</taxon>
    </lineage>
</organism>
<feature type="signal peptide" evidence="1">
    <location>
        <begin position="1"/>
        <end position="21"/>
    </location>
</feature>
<keyword evidence="3" id="KW-1185">Reference proteome</keyword>
<dbReference type="EMBL" id="JAIQDJ010000023">
    <property type="protein sequence ID" value="MBZ4187194.1"/>
    <property type="molecule type" value="Genomic_DNA"/>
</dbReference>
<comment type="caution">
    <text evidence="2">The sequence shown here is derived from an EMBL/GenBank/DDBJ whole genome shotgun (WGS) entry which is preliminary data.</text>
</comment>
<feature type="chain" id="PRO_5046622926" description="Lipoprotein" evidence="1">
    <location>
        <begin position="22"/>
        <end position="148"/>
    </location>
</feature>
<name>A0ABS7TH41_9GAMM</name>
<sequence length="148" mass="16596">MRTTIAMLVTAALLMTTQRAAACTIFWDDRPDTIFQKSDSVFLAYPLKISPDPDEIQQLRPDAFFQQTVIWRVVRSWKGNLSAGDTVVTVRSIDRMDACSGWSVTTRYDPRILYSSGDASPAVIQGLSLEDATLQLNRLVRRRQGVGK</sequence>
<evidence type="ECO:0000256" key="1">
    <source>
        <dbReference type="SAM" id="SignalP"/>
    </source>
</evidence>
<proteinExistence type="predicted"/>
<protein>
    <recommendedName>
        <fullName evidence="4">Lipoprotein</fullName>
    </recommendedName>
</protein>
<dbReference type="Proteomes" id="UP001430290">
    <property type="component" value="Unassembled WGS sequence"/>
</dbReference>
<evidence type="ECO:0008006" key="4">
    <source>
        <dbReference type="Google" id="ProtNLM"/>
    </source>
</evidence>
<reference evidence="2" key="1">
    <citation type="submission" date="2021-09" db="EMBL/GenBank/DDBJ databases">
        <authorList>
            <person name="Wu T."/>
            <person name="Guo S.Z."/>
        </authorList>
    </citation>
    <scope>NUCLEOTIDE SEQUENCE</scope>
    <source>
        <strain evidence="2">RSS-23</strain>
    </source>
</reference>
<keyword evidence="1" id="KW-0732">Signal</keyword>